<evidence type="ECO:0008006" key="6">
    <source>
        <dbReference type="Google" id="ProtNLM"/>
    </source>
</evidence>
<keyword evidence="5" id="KW-1185">Reference proteome</keyword>
<protein>
    <recommendedName>
        <fullName evidence="6">Protein FAR1-RELATED SEQUENCE</fullName>
    </recommendedName>
</protein>
<accession>A0A8X8YDU7</accession>
<reference evidence="4" key="2">
    <citation type="submission" date="2020-08" db="EMBL/GenBank/DDBJ databases">
        <title>Plant Genome Project.</title>
        <authorList>
            <person name="Zhang R.-G."/>
        </authorList>
    </citation>
    <scope>NUCLEOTIDE SEQUENCE</scope>
    <source>
        <strain evidence="4">Huo1</strain>
        <tissue evidence="4">Leaf</tissue>
    </source>
</reference>
<organism evidence="4">
    <name type="scientific">Salvia splendens</name>
    <name type="common">Scarlet sage</name>
    <dbReference type="NCBI Taxonomy" id="180675"/>
    <lineage>
        <taxon>Eukaryota</taxon>
        <taxon>Viridiplantae</taxon>
        <taxon>Streptophyta</taxon>
        <taxon>Embryophyta</taxon>
        <taxon>Tracheophyta</taxon>
        <taxon>Spermatophyta</taxon>
        <taxon>Magnoliopsida</taxon>
        <taxon>eudicotyledons</taxon>
        <taxon>Gunneridae</taxon>
        <taxon>Pentapetalae</taxon>
        <taxon>asterids</taxon>
        <taxon>lamiids</taxon>
        <taxon>Lamiales</taxon>
        <taxon>Lamiaceae</taxon>
        <taxon>Nepetoideae</taxon>
        <taxon>Mentheae</taxon>
        <taxon>Salviinae</taxon>
        <taxon>Salvia</taxon>
        <taxon>Salvia subgen. Calosphace</taxon>
        <taxon>core Calosphace</taxon>
    </lineage>
</organism>
<evidence type="ECO:0000259" key="2">
    <source>
        <dbReference type="Pfam" id="PF03101"/>
    </source>
</evidence>
<name>A0A8X8YDU7_SALSN</name>
<evidence type="ECO:0000259" key="3">
    <source>
        <dbReference type="Pfam" id="PF10551"/>
    </source>
</evidence>
<dbReference type="InterPro" id="IPR018289">
    <property type="entry name" value="MULE_transposase_dom"/>
</dbReference>
<evidence type="ECO:0000313" key="5">
    <source>
        <dbReference type="Proteomes" id="UP000298416"/>
    </source>
</evidence>
<feature type="domain" description="MULE transposase" evidence="3">
    <location>
        <begin position="255"/>
        <end position="349"/>
    </location>
</feature>
<gene>
    <name evidence="4" type="ORF">SASPL_107945</name>
</gene>
<proteinExistence type="predicted"/>
<reference evidence="4" key="1">
    <citation type="submission" date="2018-01" db="EMBL/GenBank/DDBJ databases">
        <authorList>
            <person name="Mao J.F."/>
        </authorList>
    </citation>
    <scope>NUCLEOTIDE SEQUENCE</scope>
    <source>
        <strain evidence="4">Huo1</strain>
        <tissue evidence="4">Leaf</tissue>
    </source>
</reference>
<dbReference type="EMBL" id="PNBA02000003">
    <property type="protein sequence ID" value="KAG6429889.1"/>
    <property type="molecule type" value="Genomic_DNA"/>
</dbReference>
<dbReference type="Pfam" id="PF03101">
    <property type="entry name" value="FAR1"/>
    <property type="match status" value="1"/>
</dbReference>
<feature type="compositionally biased region" description="Basic and acidic residues" evidence="1">
    <location>
        <begin position="644"/>
        <end position="663"/>
    </location>
</feature>
<dbReference type="AlphaFoldDB" id="A0A8X8YDU7"/>
<dbReference type="PANTHER" id="PTHR47718:SF13">
    <property type="entry name" value="OS09G0290500 PROTEIN"/>
    <property type="match status" value="1"/>
</dbReference>
<feature type="region of interest" description="Disordered" evidence="1">
    <location>
        <begin position="637"/>
        <end position="663"/>
    </location>
</feature>
<dbReference type="PANTHER" id="PTHR47718">
    <property type="entry name" value="OS01G0519700 PROTEIN"/>
    <property type="match status" value="1"/>
</dbReference>
<comment type="caution">
    <text evidence="4">The sequence shown here is derived from an EMBL/GenBank/DDBJ whole genome shotgun (WGS) entry which is preliminary data.</text>
</comment>
<sequence length="663" mass="77374">MANSNINDILYDMFGSDDEEGSQDETIREDNMHDSHEDTFDELLRDGPRYGMMFDSDTRLYEAYNSFAKKQGFVVMCRSNSSTYIVMSCDRAGKLDCKKHTKKTGCRAHINAIKRYSGEWKVTTVELGHNHDLDPNMTALMASHRSLSMRMKRQLEENDIAGIRVCENIRLVEVQSGGPDKLGATPRDCRNFINERRRLRLGDGDANAIHKLFSSLQKKDPTFFHLMDLDEDLRLRNVMWIHPCSIAAYQDFHDVVSFDTTYLINQYQMPLATVVGVNHHNQSILLGCALLSHEHADSFKWFFSNWVEAMRGVHSTAILSDQCESIKIAVREVLPNTIHRLCLWHICQKIPQKFKGVAEYKRCSTEFYSMIYNNLSIVQFEERWAEFLSQHGLQTSRWLTDLYAERENWAPIYLNHYFWAGMVSTQRSESMHAFFDYYVNSQSTLKTFVEQYEVAINDKIRKELEADFQSKSWRPRLTSKYVWEGQFSRAYTLNLYKIFQEEINKICNCNVKEVACVGEDDVGGVERFEVLEMLIGCIEYHRQYTYIVDYRPSGEYISCNCRKFEFKAEYKETQEMEQDYQECVELGGSFEEKRKFLKKRNKETKKALINWKTPSPAASASVLAEEGISLEIVVGDPKVNRPRGRPEQKRFKSDVEKNRSRRK</sequence>
<evidence type="ECO:0000313" key="4">
    <source>
        <dbReference type="EMBL" id="KAG6429889.1"/>
    </source>
</evidence>
<feature type="domain" description="FAR1" evidence="2">
    <location>
        <begin position="64"/>
        <end position="134"/>
    </location>
</feature>
<evidence type="ECO:0000256" key="1">
    <source>
        <dbReference type="SAM" id="MobiDB-lite"/>
    </source>
</evidence>
<dbReference type="Proteomes" id="UP000298416">
    <property type="component" value="Unassembled WGS sequence"/>
</dbReference>
<dbReference type="InterPro" id="IPR004330">
    <property type="entry name" value="FAR1_DNA_bnd_dom"/>
</dbReference>
<dbReference type="Pfam" id="PF10551">
    <property type="entry name" value="MULE"/>
    <property type="match status" value="1"/>
</dbReference>